<dbReference type="PATRIC" id="fig|1476583.3.peg.2174"/>
<dbReference type="RefSeq" id="WP_034357828.1">
    <property type="nucleotide sequence ID" value="NZ_JHAC01000033.1"/>
</dbReference>
<dbReference type="Pfam" id="PF08241">
    <property type="entry name" value="Methyltransf_11"/>
    <property type="match status" value="1"/>
</dbReference>
<evidence type="ECO:0000313" key="3">
    <source>
        <dbReference type="Proteomes" id="UP000020492"/>
    </source>
</evidence>
<dbReference type="OrthoDB" id="9760689at2"/>
<dbReference type="PANTHER" id="PTHR43861">
    <property type="entry name" value="TRANS-ACONITATE 2-METHYLTRANSFERASE-RELATED"/>
    <property type="match status" value="1"/>
</dbReference>
<dbReference type="InterPro" id="IPR013216">
    <property type="entry name" value="Methyltransf_11"/>
</dbReference>
<feature type="domain" description="Methyltransferase type 11" evidence="1">
    <location>
        <begin position="40"/>
        <end position="130"/>
    </location>
</feature>
<name>A0A016QNH3_9DEIO</name>
<evidence type="ECO:0000259" key="1">
    <source>
        <dbReference type="Pfam" id="PF08241"/>
    </source>
</evidence>
<comment type="caution">
    <text evidence="2">The sequence shown here is derived from an EMBL/GenBank/DDBJ whole genome shotgun (WGS) entry which is preliminary data.</text>
</comment>
<reference evidence="2 3" key="1">
    <citation type="submission" date="2014-03" db="EMBL/GenBank/DDBJ databases">
        <title>Draft genome sequence of Deinococcus phoenicis 1P10ME.</title>
        <authorList>
            <person name="Stepanov V.G."/>
            <person name="Vaishampayan P."/>
            <person name="Venkateswaran K."/>
            <person name="Fox G.E."/>
        </authorList>
    </citation>
    <scope>NUCLEOTIDE SEQUENCE [LARGE SCALE GENOMIC DNA]</scope>
    <source>
        <strain evidence="2 3">1P10ME</strain>
    </source>
</reference>
<dbReference type="Gene3D" id="3.40.50.150">
    <property type="entry name" value="Vaccinia Virus protein VP39"/>
    <property type="match status" value="1"/>
</dbReference>
<protein>
    <recommendedName>
        <fullName evidence="1">Methyltransferase type 11 domain-containing protein</fullName>
    </recommendedName>
</protein>
<dbReference type="PANTHER" id="PTHR43861:SF1">
    <property type="entry name" value="TRANS-ACONITATE 2-METHYLTRANSFERASE"/>
    <property type="match status" value="1"/>
</dbReference>
<dbReference type="GO" id="GO:0008757">
    <property type="term" value="F:S-adenosylmethionine-dependent methyltransferase activity"/>
    <property type="evidence" value="ECO:0007669"/>
    <property type="project" value="InterPro"/>
</dbReference>
<dbReference type="AlphaFoldDB" id="A0A016QNH3"/>
<dbReference type="EMBL" id="JHAC01000033">
    <property type="protein sequence ID" value="EYB67603.1"/>
    <property type="molecule type" value="Genomic_DNA"/>
</dbReference>
<dbReference type="SUPFAM" id="SSF53335">
    <property type="entry name" value="S-adenosyl-L-methionine-dependent methyltransferases"/>
    <property type="match status" value="1"/>
</dbReference>
<organism evidence="2 3">
    <name type="scientific">Deinococcus phoenicis</name>
    <dbReference type="NCBI Taxonomy" id="1476583"/>
    <lineage>
        <taxon>Bacteria</taxon>
        <taxon>Thermotogati</taxon>
        <taxon>Deinococcota</taxon>
        <taxon>Deinococci</taxon>
        <taxon>Deinococcales</taxon>
        <taxon>Deinococcaceae</taxon>
        <taxon>Deinococcus</taxon>
    </lineage>
</organism>
<dbReference type="CDD" id="cd02440">
    <property type="entry name" value="AdoMet_MTases"/>
    <property type="match status" value="1"/>
</dbReference>
<sequence length="254" mass="27747">MTTTDPWNAGHYRERHAFVFEASADLAGEWLHPQPGERILDLGCGTGELTARIARTGARVTGVDASAAMIGAARNAFPEPGFEVMEAHHLTFRDDFDAVFSNAALHWMKPLEGVFPRVAAALKPGGRFVLEMGGAGNVQTTLDAVAHATRTLGLPDLPHPWVFPTTGELCTLLERAGLRAERTHDFVRPSLLSGEDGFRAWLAGFGGAWLSPLTAEERGAVLREAETYARPHLWNGTAWVSDYRRLRARAIKPN</sequence>
<accession>A0A016QNH3</accession>
<evidence type="ECO:0000313" key="2">
    <source>
        <dbReference type="EMBL" id="EYB67603.1"/>
    </source>
</evidence>
<dbReference type="InterPro" id="IPR029063">
    <property type="entry name" value="SAM-dependent_MTases_sf"/>
</dbReference>
<gene>
    <name evidence="2" type="ORF">DEIPH_ctg033orf0002</name>
</gene>
<dbReference type="STRING" id="1476583.DEIPH_ctg033orf0002"/>
<dbReference type="Proteomes" id="UP000020492">
    <property type="component" value="Unassembled WGS sequence"/>
</dbReference>
<proteinExistence type="predicted"/>
<keyword evidence="3" id="KW-1185">Reference proteome</keyword>
<dbReference type="eggNOG" id="COG4106">
    <property type="taxonomic scope" value="Bacteria"/>
</dbReference>